<dbReference type="Proteomes" id="UP000295106">
    <property type="component" value="Unassembled WGS sequence"/>
</dbReference>
<dbReference type="RefSeq" id="WP_132649263.1">
    <property type="nucleotide sequence ID" value="NZ_CP181386.1"/>
</dbReference>
<name>A0A4R2M055_RUBGE</name>
<evidence type="ECO:0000313" key="2">
    <source>
        <dbReference type="Proteomes" id="UP000295106"/>
    </source>
</evidence>
<dbReference type="OrthoDB" id="9155406at2"/>
<evidence type="ECO:0000313" key="1">
    <source>
        <dbReference type="EMBL" id="TCO99300.1"/>
    </source>
</evidence>
<accession>A0A4R2M055</accession>
<organism evidence="1 2">
    <name type="scientific">Rubrivivax gelatinosus</name>
    <name type="common">Rhodocyclus gelatinosus</name>
    <name type="synonym">Rhodopseudomonas gelatinosa</name>
    <dbReference type="NCBI Taxonomy" id="28068"/>
    <lineage>
        <taxon>Bacteria</taxon>
        <taxon>Pseudomonadati</taxon>
        <taxon>Pseudomonadota</taxon>
        <taxon>Betaproteobacteria</taxon>
        <taxon>Burkholderiales</taxon>
        <taxon>Sphaerotilaceae</taxon>
        <taxon>Rubrivivax</taxon>
    </lineage>
</organism>
<proteinExistence type="predicted"/>
<comment type="caution">
    <text evidence="1">The sequence shown here is derived from an EMBL/GenBank/DDBJ whole genome shotgun (WGS) entry which is preliminary data.</text>
</comment>
<dbReference type="AlphaFoldDB" id="A0A4R2M055"/>
<sequence length="75" mass="8397">MTAAPNSSIIRAVVREILPRTGLAYLDGDDQREWTVTKSTPGADFEHLSPGDRVELCVERHDAWLFVSGYAELEH</sequence>
<reference evidence="1 2" key="1">
    <citation type="submission" date="2019-03" db="EMBL/GenBank/DDBJ databases">
        <title>Genomic Encyclopedia of Type Strains, Phase IV (KMG-IV): sequencing the most valuable type-strain genomes for metagenomic binning, comparative biology and taxonomic classification.</title>
        <authorList>
            <person name="Goeker M."/>
        </authorList>
    </citation>
    <scope>NUCLEOTIDE SEQUENCE [LARGE SCALE GENOMIC DNA]</scope>
    <source>
        <strain evidence="1 2">DSM 1709</strain>
    </source>
</reference>
<gene>
    <name evidence="1" type="ORF">EV684_11593</name>
</gene>
<dbReference type="GeneID" id="99685304"/>
<protein>
    <submittedName>
        <fullName evidence="1">Uncharacterized protein</fullName>
    </submittedName>
</protein>
<dbReference type="EMBL" id="SLXD01000015">
    <property type="protein sequence ID" value="TCO99300.1"/>
    <property type="molecule type" value="Genomic_DNA"/>
</dbReference>